<keyword evidence="3" id="KW-1185">Reference proteome</keyword>
<comment type="caution">
    <text evidence="2">The sequence shown here is derived from an EMBL/GenBank/DDBJ whole genome shotgun (WGS) entry which is preliminary data.</text>
</comment>
<dbReference type="AlphaFoldDB" id="A0A225E138"/>
<evidence type="ECO:0008006" key="4">
    <source>
        <dbReference type="Google" id="ProtNLM"/>
    </source>
</evidence>
<name>A0A225E138_9BACT</name>
<evidence type="ECO:0000313" key="3">
    <source>
        <dbReference type="Proteomes" id="UP000214646"/>
    </source>
</evidence>
<evidence type="ECO:0000256" key="1">
    <source>
        <dbReference type="SAM" id="SignalP"/>
    </source>
</evidence>
<dbReference type="SUPFAM" id="SSF47175">
    <property type="entry name" value="Cytochromes"/>
    <property type="match status" value="1"/>
</dbReference>
<dbReference type="PROSITE" id="PS51009">
    <property type="entry name" value="CYTCII"/>
    <property type="match status" value="1"/>
</dbReference>
<dbReference type="GO" id="GO:0005506">
    <property type="term" value="F:iron ion binding"/>
    <property type="evidence" value="ECO:0007669"/>
    <property type="project" value="InterPro"/>
</dbReference>
<dbReference type="InterPro" id="IPR002321">
    <property type="entry name" value="Cyt_c_II"/>
</dbReference>
<keyword evidence="1" id="KW-0732">Signal</keyword>
<dbReference type="GO" id="GO:0020037">
    <property type="term" value="F:heme binding"/>
    <property type="evidence" value="ECO:0007669"/>
    <property type="project" value="InterPro"/>
</dbReference>
<organism evidence="2 3">
    <name type="scientific">Fimbriiglobus ruber</name>
    <dbReference type="NCBI Taxonomy" id="1908690"/>
    <lineage>
        <taxon>Bacteria</taxon>
        <taxon>Pseudomonadati</taxon>
        <taxon>Planctomycetota</taxon>
        <taxon>Planctomycetia</taxon>
        <taxon>Gemmatales</taxon>
        <taxon>Gemmataceae</taxon>
        <taxon>Fimbriiglobus</taxon>
    </lineage>
</organism>
<feature type="chain" id="PRO_5013053293" description="Cytochrome c" evidence="1">
    <location>
        <begin position="29"/>
        <end position="139"/>
    </location>
</feature>
<protein>
    <recommendedName>
        <fullName evidence="4">Cytochrome c</fullName>
    </recommendedName>
</protein>
<feature type="signal peptide" evidence="1">
    <location>
        <begin position="1"/>
        <end position="28"/>
    </location>
</feature>
<gene>
    <name evidence="2" type="ORF">FRUB_01001</name>
</gene>
<sequence length="139" mass="15054">MVRKWVRLAVCFAVIASGLTLSLGASTADDKKPLDTETIMKKMHNKKGGLVPKADAAVKAEKWDDAEKFAKGIKELGTALGQNKPEKGPADSWKKLTDDYKVTADALADGLEKKDAKASKAAILKFTKACDACHEKHRD</sequence>
<dbReference type="Proteomes" id="UP000214646">
    <property type="component" value="Unassembled WGS sequence"/>
</dbReference>
<dbReference type="EMBL" id="NIDE01000001">
    <property type="protein sequence ID" value="OWK47302.1"/>
    <property type="molecule type" value="Genomic_DNA"/>
</dbReference>
<evidence type="ECO:0000313" key="2">
    <source>
        <dbReference type="EMBL" id="OWK47302.1"/>
    </source>
</evidence>
<dbReference type="InterPro" id="IPR010980">
    <property type="entry name" value="Cyt_c/b562"/>
</dbReference>
<reference evidence="3" key="1">
    <citation type="submission" date="2017-06" db="EMBL/GenBank/DDBJ databases">
        <title>Genome analysis of Fimbriiglobus ruber SP5, the first member of the order Planctomycetales with confirmed chitinolytic capability.</title>
        <authorList>
            <person name="Ravin N.V."/>
            <person name="Rakitin A.L."/>
            <person name="Ivanova A.A."/>
            <person name="Beletsky A.V."/>
            <person name="Kulichevskaya I.S."/>
            <person name="Mardanov A.V."/>
            <person name="Dedysh S.N."/>
        </authorList>
    </citation>
    <scope>NUCLEOTIDE SEQUENCE [LARGE SCALE GENOMIC DNA]</scope>
    <source>
        <strain evidence="3">SP5</strain>
    </source>
</reference>
<proteinExistence type="predicted"/>
<dbReference type="GO" id="GO:0009055">
    <property type="term" value="F:electron transfer activity"/>
    <property type="evidence" value="ECO:0007669"/>
    <property type="project" value="InterPro"/>
</dbReference>
<dbReference type="GO" id="GO:0022900">
    <property type="term" value="P:electron transport chain"/>
    <property type="evidence" value="ECO:0007669"/>
    <property type="project" value="InterPro"/>
</dbReference>
<accession>A0A225E138</accession>